<evidence type="ECO:0000313" key="2">
    <source>
        <dbReference type="Proteomes" id="UP000006028"/>
    </source>
</evidence>
<comment type="caution">
    <text evidence="1">The sequence shown here is derived from an EMBL/GenBank/DDBJ whole genome shotgun (WGS) entry which is preliminary data.</text>
</comment>
<reference evidence="1 2" key="1">
    <citation type="submission" date="2010-08" db="EMBL/GenBank/DDBJ databases">
        <authorList>
            <person name="Weinstock G."/>
            <person name="Sodergren E."/>
            <person name="Clifton S."/>
            <person name="Fulton L."/>
            <person name="Fulton B."/>
            <person name="Courtney L."/>
            <person name="Fronick C."/>
            <person name="Harrison M."/>
            <person name="Strong C."/>
            <person name="Farmer C."/>
            <person name="Delahaunty K."/>
            <person name="Markovic C."/>
            <person name="Hall O."/>
            <person name="Minx P."/>
            <person name="Tomlinson C."/>
            <person name="Mitreva M."/>
            <person name="Hou S."/>
            <person name="Chen J."/>
            <person name="Wollam A."/>
            <person name="Pepin K.H."/>
            <person name="Johnson M."/>
            <person name="Bhonagiri V."/>
            <person name="Zhang X."/>
            <person name="Suruliraj S."/>
            <person name="Warren W."/>
            <person name="Chinwalla A."/>
            <person name="Mardis E.R."/>
            <person name="Wilson R.K."/>
        </authorList>
    </citation>
    <scope>NUCLEOTIDE SEQUENCE [LARGE SCALE GENOMIC DNA]</scope>
    <source>
        <strain evidence="1 2">KLE1255</strain>
    </source>
</reference>
<accession>E2ZM76</accession>
<dbReference type="HOGENOM" id="CLU_2897499_0_0_9"/>
<proteinExistence type="predicted"/>
<evidence type="ECO:0000313" key="1">
    <source>
        <dbReference type="EMBL" id="EFQ05728.1"/>
    </source>
</evidence>
<organism evidence="1 2">
    <name type="scientific">Faecalibacterium cf. prausnitzii KLE1255</name>
    <dbReference type="NCBI Taxonomy" id="748224"/>
    <lineage>
        <taxon>Bacteria</taxon>
        <taxon>Bacillati</taxon>
        <taxon>Bacillota</taxon>
        <taxon>Clostridia</taxon>
        <taxon>Eubacteriales</taxon>
        <taxon>Oscillospiraceae</taxon>
        <taxon>Faecalibacterium</taxon>
    </lineage>
</organism>
<name>E2ZM76_9FIRM</name>
<dbReference type="BioCyc" id="FCF748224-HMP:GTSS-1973-MONOMER"/>
<sequence length="62" mass="7330">MFLPPCFSGFFYPKRPWRAHHSNKSSVRTRGTGVRFTAAIRCRRHFVHKSKRQAPLRYLPSV</sequence>
<dbReference type="Proteomes" id="UP000006028">
    <property type="component" value="Unassembled WGS sequence"/>
</dbReference>
<gene>
    <name evidence="1" type="ORF">HMPREF9436_02790</name>
</gene>
<dbReference type="AlphaFoldDB" id="E2ZM76"/>
<dbReference type="EMBL" id="AECU01000204">
    <property type="protein sequence ID" value="EFQ05728.1"/>
    <property type="molecule type" value="Genomic_DNA"/>
</dbReference>
<protein>
    <submittedName>
        <fullName evidence="1">Uncharacterized protein</fullName>
    </submittedName>
</protein>